<feature type="transmembrane region" description="Helical" evidence="1">
    <location>
        <begin position="338"/>
        <end position="369"/>
    </location>
</feature>
<dbReference type="Proteomes" id="UP001211065">
    <property type="component" value="Unassembled WGS sequence"/>
</dbReference>
<dbReference type="Pfam" id="PF14752">
    <property type="entry name" value="RBP_receptor"/>
    <property type="match status" value="1"/>
</dbReference>
<reference evidence="3" key="1">
    <citation type="submission" date="2020-05" db="EMBL/GenBank/DDBJ databases">
        <title>Phylogenomic resolution of chytrid fungi.</title>
        <authorList>
            <person name="Stajich J.E."/>
            <person name="Amses K."/>
            <person name="Simmons R."/>
            <person name="Seto K."/>
            <person name="Myers J."/>
            <person name="Bonds A."/>
            <person name="Quandt C.A."/>
            <person name="Barry K."/>
            <person name="Liu P."/>
            <person name="Grigoriev I."/>
            <person name="Longcore J.E."/>
            <person name="James T.Y."/>
        </authorList>
    </citation>
    <scope>NUCLEOTIDE SEQUENCE</scope>
    <source>
        <strain evidence="3">JEL0476</strain>
    </source>
</reference>
<dbReference type="EMBL" id="JADGJW010000506">
    <property type="protein sequence ID" value="KAJ3215986.1"/>
    <property type="molecule type" value="Genomic_DNA"/>
</dbReference>
<proteinExistence type="predicted"/>
<feature type="transmembrane region" description="Helical" evidence="1">
    <location>
        <begin position="420"/>
        <end position="438"/>
    </location>
</feature>
<protein>
    <submittedName>
        <fullName evidence="3">Uncharacterized protein</fullName>
    </submittedName>
</protein>
<evidence type="ECO:0000256" key="1">
    <source>
        <dbReference type="SAM" id="Phobius"/>
    </source>
</evidence>
<accession>A0AAD5XZ99</accession>
<keyword evidence="1" id="KW-0472">Membrane</keyword>
<feature type="transmembrane region" description="Helical" evidence="1">
    <location>
        <begin position="734"/>
        <end position="759"/>
    </location>
</feature>
<feature type="transmembrane region" description="Helical" evidence="1">
    <location>
        <begin position="771"/>
        <end position="795"/>
    </location>
</feature>
<feature type="transmembrane region" description="Helical" evidence="1">
    <location>
        <begin position="450"/>
        <end position="474"/>
    </location>
</feature>
<feature type="signal peptide" evidence="2">
    <location>
        <begin position="1"/>
        <end position="18"/>
    </location>
</feature>
<dbReference type="AlphaFoldDB" id="A0AAD5XZ99"/>
<keyword evidence="1" id="KW-1133">Transmembrane helix</keyword>
<feature type="transmembrane region" description="Helical" evidence="1">
    <location>
        <begin position="293"/>
        <end position="317"/>
    </location>
</feature>
<evidence type="ECO:0000313" key="3">
    <source>
        <dbReference type="EMBL" id="KAJ3215986.1"/>
    </source>
</evidence>
<dbReference type="InterPro" id="IPR026612">
    <property type="entry name" value="STRA6-like"/>
</dbReference>
<dbReference type="GO" id="GO:0038023">
    <property type="term" value="F:signaling receptor activity"/>
    <property type="evidence" value="ECO:0007669"/>
    <property type="project" value="InterPro"/>
</dbReference>
<keyword evidence="4" id="KW-1185">Reference proteome</keyword>
<feature type="transmembrane region" description="Helical" evidence="1">
    <location>
        <begin position="831"/>
        <end position="854"/>
    </location>
</feature>
<feature type="transmembrane region" description="Helical" evidence="1">
    <location>
        <begin position="677"/>
        <end position="695"/>
    </location>
</feature>
<feature type="chain" id="PRO_5042006530" evidence="2">
    <location>
        <begin position="19"/>
        <end position="1002"/>
    </location>
</feature>
<keyword evidence="1" id="KW-0812">Transmembrane</keyword>
<comment type="caution">
    <text evidence="3">The sequence shown here is derived from an EMBL/GenBank/DDBJ whole genome shotgun (WGS) entry which is preliminary data.</text>
</comment>
<organism evidence="3 4">
    <name type="scientific">Clydaea vesicula</name>
    <dbReference type="NCBI Taxonomy" id="447962"/>
    <lineage>
        <taxon>Eukaryota</taxon>
        <taxon>Fungi</taxon>
        <taxon>Fungi incertae sedis</taxon>
        <taxon>Chytridiomycota</taxon>
        <taxon>Chytridiomycota incertae sedis</taxon>
        <taxon>Chytridiomycetes</taxon>
        <taxon>Lobulomycetales</taxon>
        <taxon>Lobulomycetaceae</taxon>
        <taxon>Clydaea</taxon>
    </lineage>
</organism>
<evidence type="ECO:0000313" key="4">
    <source>
        <dbReference type="Proteomes" id="UP001211065"/>
    </source>
</evidence>
<feature type="transmembrane region" description="Helical" evidence="1">
    <location>
        <begin position="389"/>
        <end position="408"/>
    </location>
</feature>
<gene>
    <name evidence="3" type="ORF">HK099_006110</name>
</gene>
<keyword evidence="2" id="KW-0732">Signal</keyword>
<name>A0AAD5XZ99_9FUNG</name>
<sequence length="1002" mass="116216">MLPYSIFFAFHILLFTVAQDVNNSTAIQEESNPDVFSEITGDDIKDAVDHVESEFIDSLTLPDQSRIDASTRGIEEVNITRSIQTLLENINSLQDLHYTDLNKFSLSSCMDNLDRKESDFVINDPNFHNYKPNQTGSGDWIAQPSELWELTRFQAVFDAFCFVPIVNATNDDQPVVRTQSLTQVVNFPENLVSKIKTGSMQVNFRIGYYSLNGANVDLYFDFYYKNGSRVEIAENAFIGMSFEDSLNGRVWSNPVPVGAATMKIQIYGESSDLCIQYFGASLNKYRHEYEEEVLMSFVFAGMCCIIFILLTPFILFIQQCVKKEKKSIRMVDFVKRQGGTFFTMIFFAILALWLYRLNISFSVIMNYILKEKYQDAPINKFDPLKVYSGFVRVTFFLIGALLYLPILISFAHMTKNNRIAAILCFLNSCCFSVQRITFEYVSTSPRISAVDLAIVIGPEFAGLFYLIFMSFWGLAAPNSFERLFEFKANKDEKYVHDLLHENLHYFDVKKIQDGFFHSVKNRNSNGLLRKMKFWQKDSSIEEEVLKEERKFIRGDGPKKINSIRRQQIAFYNFDTPFPMKLIVLMTLAFTYQTLYTAVFGLHEINAQATCFQALAVGSSNKAYNLFFKTFLNIFGDIAEAISSGPLETIILDTLDIFYNEIRSLGEFVKRMVSIRSGSIYAAVVIVFLLISWNVWDLLVRFQFNLTRLRKGDYSWVKNGRNNPNLHMGNSIRYLGYQIGMSFISIRWTFFVFQMISYFIGYFIGFRWFREFVWAYIFGHGVLLIAIISSIVFRIIQKQIVCRFFLVEYEKPINLSTNFWLKRIYSYNLVEYLFLIINFVSGLAGFLGKLIKIFLVSGMFAFRNDYNFEYGFLDIFDDSSIYQSWVIEVHHYTNPILHQFLTICSSTVKETKNFNNNFTNPASLEVQQPRALNYGVNKQKLNNTGKRNSRARTRWFLLYTLVQNPGLVKYRSHTIKDTLLKNAEREYQKGLAAFKKNNLKMKV</sequence>
<evidence type="ECO:0000256" key="2">
    <source>
        <dbReference type="SAM" id="SignalP"/>
    </source>
</evidence>